<evidence type="ECO:0000256" key="1">
    <source>
        <dbReference type="SAM" id="Phobius"/>
    </source>
</evidence>
<feature type="transmembrane region" description="Helical" evidence="1">
    <location>
        <begin position="49"/>
        <end position="68"/>
    </location>
</feature>
<reference evidence="2" key="1">
    <citation type="submission" date="2021-07" db="EMBL/GenBank/DDBJ databases">
        <title>Aureisphaera sp. CAU 1614 isolated from sea sediment.</title>
        <authorList>
            <person name="Kim W."/>
        </authorList>
    </citation>
    <scope>NUCLEOTIDE SEQUENCE</scope>
    <source>
        <strain evidence="2">CAU 1614</strain>
    </source>
</reference>
<evidence type="ECO:0000313" key="2">
    <source>
        <dbReference type="EMBL" id="MBW2936915.1"/>
    </source>
</evidence>
<keyword evidence="1" id="KW-1133">Transmembrane helix</keyword>
<comment type="caution">
    <text evidence="2">The sequence shown here is derived from an EMBL/GenBank/DDBJ whole genome shotgun (WGS) entry which is preliminary data.</text>
</comment>
<accession>A0A9X1FM94</accession>
<organism evidence="2 3">
    <name type="scientific">Halomarinibacterium sedimenti</name>
    <dbReference type="NCBI Taxonomy" id="2857106"/>
    <lineage>
        <taxon>Bacteria</taxon>
        <taxon>Pseudomonadati</taxon>
        <taxon>Bacteroidota</taxon>
        <taxon>Flavobacteriia</taxon>
        <taxon>Flavobacteriales</taxon>
        <taxon>Flavobacteriaceae</taxon>
        <taxon>Halomarinibacterium</taxon>
    </lineage>
</organism>
<evidence type="ECO:0000313" key="3">
    <source>
        <dbReference type="Proteomes" id="UP001138686"/>
    </source>
</evidence>
<keyword evidence="3" id="KW-1185">Reference proteome</keyword>
<keyword evidence="1" id="KW-0812">Transmembrane</keyword>
<name>A0A9X1FM94_9FLAO</name>
<feature type="transmembrane region" description="Helical" evidence="1">
    <location>
        <begin position="80"/>
        <end position="103"/>
    </location>
</feature>
<feature type="transmembrane region" description="Helical" evidence="1">
    <location>
        <begin position="115"/>
        <end position="133"/>
    </location>
</feature>
<feature type="transmembrane region" description="Helical" evidence="1">
    <location>
        <begin position="7"/>
        <end position="29"/>
    </location>
</feature>
<dbReference type="RefSeq" id="WP_219050861.1">
    <property type="nucleotide sequence ID" value="NZ_JAHWDP010000001.1"/>
</dbReference>
<gene>
    <name evidence="2" type="ORF">KXJ69_02285</name>
</gene>
<proteinExistence type="predicted"/>
<evidence type="ECO:0008006" key="4">
    <source>
        <dbReference type="Google" id="ProtNLM"/>
    </source>
</evidence>
<protein>
    <recommendedName>
        <fullName evidence="4">DUF1761 domain-containing protein</fullName>
    </recommendedName>
</protein>
<sequence>MFSKSNLISTLVTAVWGYFGGWLIWGMLVDPILTEHSTATGIMREMPDMVHLIIGCIIVGFALSTIYSKWANGNFSPTTGMTFGVWVGILMGFGEGMVNFAVMDMLDLTGTLINGVTYVVFYAIMGLLAGLVYQKTSPA</sequence>
<dbReference type="Proteomes" id="UP001138686">
    <property type="component" value="Unassembled WGS sequence"/>
</dbReference>
<dbReference type="EMBL" id="JAHWDP010000001">
    <property type="protein sequence ID" value="MBW2936915.1"/>
    <property type="molecule type" value="Genomic_DNA"/>
</dbReference>
<dbReference type="AlphaFoldDB" id="A0A9X1FM94"/>
<keyword evidence="1" id="KW-0472">Membrane</keyword>